<dbReference type="InterPro" id="IPR037197">
    <property type="entry name" value="WWE_dom_sf"/>
</dbReference>
<keyword evidence="4 7" id="KW-0520">NAD</keyword>
<reference evidence="13 14" key="1">
    <citation type="journal article" date="2018" name="Sci. Rep.">
        <title>Comparative analysis of the Pocillopora damicornis genome highlights role of immune system in coral evolution.</title>
        <authorList>
            <person name="Cunning R."/>
            <person name="Bay R.A."/>
            <person name="Gillette P."/>
            <person name="Baker A.C."/>
            <person name="Traylor-Knowles N."/>
        </authorList>
    </citation>
    <scope>NUCLEOTIDE SEQUENCE [LARGE SCALE GENOMIC DNA]</scope>
    <source>
        <strain evidence="13">RSMAS</strain>
        <tissue evidence="13">Whole animal</tissue>
    </source>
</reference>
<dbReference type="InterPro" id="IPR002589">
    <property type="entry name" value="Macro_dom"/>
</dbReference>
<feature type="compositionally biased region" description="Basic and acidic residues" evidence="8">
    <location>
        <begin position="1047"/>
        <end position="1056"/>
    </location>
</feature>
<dbReference type="InterPro" id="IPR012677">
    <property type="entry name" value="Nucleotide-bd_a/b_plait_sf"/>
</dbReference>
<proteinExistence type="predicted"/>
<dbReference type="PROSITE" id="PS50918">
    <property type="entry name" value="WWE"/>
    <property type="match status" value="1"/>
</dbReference>
<dbReference type="STRING" id="46731.A0A3M6U333"/>
<dbReference type="Proteomes" id="UP000275408">
    <property type="component" value="Unassembled WGS sequence"/>
</dbReference>
<dbReference type="Pfam" id="PF23085">
    <property type="entry name" value="RRM_PARP14_3"/>
    <property type="match status" value="1"/>
</dbReference>
<dbReference type="PROSITE" id="PS50102">
    <property type="entry name" value="RRM"/>
    <property type="match status" value="1"/>
</dbReference>
<evidence type="ECO:0000259" key="9">
    <source>
        <dbReference type="PROSITE" id="PS50102"/>
    </source>
</evidence>
<dbReference type="PANTHER" id="PTHR14453:SF67">
    <property type="entry name" value="POLY [ADP-RIBOSE] POLYMERASE"/>
    <property type="match status" value="1"/>
</dbReference>
<feature type="compositionally biased region" description="Gly residues" evidence="8">
    <location>
        <begin position="141"/>
        <end position="158"/>
    </location>
</feature>
<keyword evidence="3 7" id="KW-0808">Transferase</keyword>
<keyword evidence="2 7" id="KW-0328">Glycosyltransferase</keyword>
<evidence type="ECO:0000256" key="5">
    <source>
        <dbReference type="ARBA" id="ARBA00023242"/>
    </source>
</evidence>
<evidence type="ECO:0000256" key="2">
    <source>
        <dbReference type="ARBA" id="ARBA00022676"/>
    </source>
</evidence>
<feature type="domain" description="PARP catalytic" evidence="11">
    <location>
        <begin position="1466"/>
        <end position="1666"/>
    </location>
</feature>
<feature type="domain" description="RRM" evidence="9">
    <location>
        <begin position="266"/>
        <end position="354"/>
    </location>
</feature>
<keyword evidence="14" id="KW-1185">Reference proteome</keyword>
<dbReference type="GO" id="GO:0005737">
    <property type="term" value="C:cytoplasm"/>
    <property type="evidence" value="ECO:0007669"/>
    <property type="project" value="TreeGrafter"/>
</dbReference>
<dbReference type="Gene3D" id="3.40.220.10">
    <property type="entry name" value="Leucine Aminopeptidase, subunit E, domain 1"/>
    <property type="match status" value="2"/>
</dbReference>
<accession>A0A3M6U333</accession>
<dbReference type="GO" id="GO:0005634">
    <property type="term" value="C:nucleus"/>
    <property type="evidence" value="ECO:0007669"/>
    <property type="project" value="UniProtKB-SubCell"/>
</dbReference>
<evidence type="ECO:0000313" key="13">
    <source>
        <dbReference type="EMBL" id="RMX48050.1"/>
    </source>
</evidence>
<dbReference type="InterPro" id="IPR035979">
    <property type="entry name" value="RBD_domain_sf"/>
</dbReference>
<dbReference type="GO" id="GO:0070212">
    <property type="term" value="P:protein poly-ADP-ribosylation"/>
    <property type="evidence" value="ECO:0007669"/>
    <property type="project" value="TreeGrafter"/>
</dbReference>
<keyword evidence="5" id="KW-0539">Nucleus</keyword>
<dbReference type="GO" id="GO:0010629">
    <property type="term" value="P:negative regulation of gene expression"/>
    <property type="evidence" value="ECO:0007669"/>
    <property type="project" value="TreeGrafter"/>
</dbReference>
<feature type="region of interest" description="Disordered" evidence="8">
    <location>
        <begin position="1047"/>
        <end position="1066"/>
    </location>
</feature>
<dbReference type="FunFam" id="3.90.228.10:FF:000008">
    <property type="entry name" value="Poly [ADP-ribose] polymerase"/>
    <property type="match status" value="1"/>
</dbReference>
<dbReference type="Gene3D" id="3.30.70.330">
    <property type="match status" value="1"/>
</dbReference>
<evidence type="ECO:0000313" key="14">
    <source>
        <dbReference type="Proteomes" id="UP000275408"/>
    </source>
</evidence>
<dbReference type="GO" id="GO:0060335">
    <property type="term" value="P:positive regulation of type II interferon-mediated signaling pathway"/>
    <property type="evidence" value="ECO:0007669"/>
    <property type="project" value="TreeGrafter"/>
</dbReference>
<feature type="compositionally biased region" description="Basic and acidic residues" evidence="8">
    <location>
        <begin position="30"/>
        <end position="57"/>
    </location>
</feature>
<dbReference type="Pfam" id="PF01661">
    <property type="entry name" value="Macro"/>
    <property type="match status" value="2"/>
</dbReference>
<comment type="subcellular location">
    <subcellularLocation>
        <location evidence="1">Nucleus</location>
    </subcellularLocation>
</comment>
<evidence type="ECO:0000259" key="10">
    <source>
        <dbReference type="PROSITE" id="PS50918"/>
    </source>
</evidence>
<feature type="compositionally biased region" description="Basic residues" evidence="8">
    <location>
        <begin position="1057"/>
        <end position="1066"/>
    </location>
</feature>
<dbReference type="PROSITE" id="PS51059">
    <property type="entry name" value="PARP_CATALYTIC"/>
    <property type="match status" value="1"/>
</dbReference>
<dbReference type="PANTHER" id="PTHR14453">
    <property type="entry name" value="PARP/ZINC FINGER CCCH TYPE DOMAIN CONTAINING PROTEIN"/>
    <property type="match status" value="1"/>
</dbReference>
<dbReference type="Gene3D" id="3.30.720.50">
    <property type="match status" value="1"/>
</dbReference>
<dbReference type="EC" id="2.4.2.-" evidence="7"/>
<dbReference type="EMBL" id="RCHS01002311">
    <property type="protein sequence ID" value="RMX48050.1"/>
    <property type="molecule type" value="Genomic_DNA"/>
</dbReference>
<dbReference type="InterPro" id="IPR043472">
    <property type="entry name" value="Macro_dom-like"/>
</dbReference>
<evidence type="ECO:0000256" key="7">
    <source>
        <dbReference type="RuleBase" id="RU362114"/>
    </source>
</evidence>
<dbReference type="InterPro" id="IPR052056">
    <property type="entry name" value="Mono-ARTD/PARP"/>
</dbReference>
<dbReference type="SUPFAM" id="SSF52949">
    <property type="entry name" value="Macro domain-like"/>
    <property type="match status" value="2"/>
</dbReference>
<dbReference type="GO" id="GO:0003714">
    <property type="term" value="F:transcription corepressor activity"/>
    <property type="evidence" value="ECO:0007669"/>
    <property type="project" value="TreeGrafter"/>
</dbReference>
<keyword evidence="6" id="KW-0694">RNA-binding</keyword>
<dbReference type="InterPro" id="IPR004170">
    <property type="entry name" value="WWE_dom"/>
</dbReference>
<feature type="domain" description="WWE" evidence="10">
    <location>
        <begin position="1379"/>
        <end position="1456"/>
    </location>
</feature>
<protein>
    <recommendedName>
        <fullName evidence="7">Poly [ADP-ribose] polymerase</fullName>
        <shortName evidence="7">PARP</shortName>
        <ecNumber evidence="7">2.4.2.-</ecNumber>
    </recommendedName>
</protein>
<dbReference type="OrthoDB" id="6159649at2759"/>
<feature type="compositionally biased region" description="Basic and acidic residues" evidence="8">
    <location>
        <begin position="112"/>
        <end position="122"/>
    </location>
</feature>
<evidence type="ECO:0000259" key="12">
    <source>
        <dbReference type="PROSITE" id="PS51154"/>
    </source>
</evidence>
<dbReference type="SMART" id="SM00506">
    <property type="entry name" value="A1pp"/>
    <property type="match status" value="2"/>
</dbReference>
<evidence type="ECO:0000256" key="8">
    <source>
        <dbReference type="SAM" id="MobiDB-lite"/>
    </source>
</evidence>
<feature type="region of interest" description="Disordered" evidence="8">
    <location>
        <begin position="1254"/>
        <end position="1276"/>
    </location>
</feature>
<comment type="caution">
    <text evidence="13">The sequence shown here is derived from an EMBL/GenBank/DDBJ whole genome shotgun (WGS) entry which is preliminary data.</text>
</comment>
<evidence type="ECO:0000256" key="3">
    <source>
        <dbReference type="ARBA" id="ARBA00022679"/>
    </source>
</evidence>
<dbReference type="CDD" id="cd01439">
    <property type="entry name" value="TCCD_inducible_PARP_like"/>
    <property type="match status" value="1"/>
</dbReference>
<organism evidence="13 14">
    <name type="scientific">Pocillopora damicornis</name>
    <name type="common">Cauliflower coral</name>
    <name type="synonym">Millepora damicornis</name>
    <dbReference type="NCBI Taxonomy" id="46731"/>
    <lineage>
        <taxon>Eukaryota</taxon>
        <taxon>Metazoa</taxon>
        <taxon>Cnidaria</taxon>
        <taxon>Anthozoa</taxon>
        <taxon>Hexacorallia</taxon>
        <taxon>Scleractinia</taxon>
        <taxon>Astrocoeniina</taxon>
        <taxon>Pocilloporidae</taxon>
        <taxon>Pocillopora</taxon>
    </lineage>
</organism>
<evidence type="ECO:0000256" key="4">
    <source>
        <dbReference type="ARBA" id="ARBA00023027"/>
    </source>
</evidence>
<gene>
    <name evidence="13" type="ORF">pdam_00002647</name>
</gene>
<dbReference type="InterPro" id="IPR000504">
    <property type="entry name" value="RRM_dom"/>
</dbReference>
<dbReference type="CDD" id="cd00590">
    <property type="entry name" value="RRM_SF"/>
    <property type="match status" value="1"/>
</dbReference>
<dbReference type="SUPFAM" id="SSF54928">
    <property type="entry name" value="RNA-binding domain, RBD"/>
    <property type="match status" value="1"/>
</dbReference>
<sequence>MEDYSNDGLMPKVFLGNGMEQIPNENTNDENDKSKSSPENDQEKDKESANSTDEKRLQGNSFAYRSERDTWQVVGRGQRSIPQREVEQRGGRCNKNAVETPRGKPSLRVQTHRPDVQQREGNKGGFSGRGDRGRGSRGKRGQGSGAFRGGHQGRGARGPGHQVGAVPRQRSDPVSLGFTQPDIKYEWNKLYILGLHFRSTRDAVKNYIERISGYDVKNVEWFKPNGKAIVTLNTDRIVDFAKIVQESKRRPLEGVTVSIERAPECKSIFVSGFSENTTKEQVEEYFDALSSLEDVVFSPWDEKRKEKRAIVYFKEKKGVKKCTKTDHFIDGKALHVEAFFPFMGTLLPVNEPSKSSRPTSGEVGGSWQPQFYKAVDEDIGEFLMKSNQEAKLRGLLHSSEHACVRWTNEEGYLLIKYDTSGKRVDKEFEEEAWKKRCFDIIDQYIDGCTTKELSVDTEVWEAVVDQLPKLEKLLPKFTAQVKLLKLSHSVKLICQKSNMPEFADILERRLKDIKQEELEKKLDQKTLTDISTEKLQLLQNCGIENILKEEFDQDIQLKIDLSNKNLLIKTPKGHMPSVMTYLRQRLDEIGQNAISQPPEILEILKTKVGKRKMTQELPDGCAFNVDEKSKKVILLGRTLSQTCAGRQKAETVLLDDRSLKVTQADNDLMLSPKWDELCKKLVKRLTIRHKRELTCIAVFGFKNDVEEAVKKMRDFRNEKKSTEGEFRLDSPINRKFFTDYYKEELQKIEEELAPCAVKISLDESGNRIKYSGTDDGVKDAEERLYILLDQIKEKSLPIQTPGMRNFLAQDVGKGFVDTVERENKCIIRIAEEIEEEVEDEMEGSDGDELSNTCSRGEEELDDADTFLTNEGKKVIWKSGNIEEEQADVLVCSVGSKFNLTVGAIANAISKAAGPELQGELRQKTIGRTWGEGDIVHTKAGHLNCRYVIHCVCCPWKGNPQDEQLLQDLLRKCFDKASELGACSIGLPLVGTGNLGFPYARAVQIMIQAAVEYSHANPDSPLEEIRFVVFSGDQKGIGTFEEQFEEFKKEKRPDVKPRKPQVRRSKLKPVPPDFKCKEIQIGELSLKVLKGDITQDRSDAICNVVTQDLKMNSGTLSSAILAASGNTVEDELQSKAPQVPGDIVTTSGGCLSAMHIIHMVVGPGTKKHLQTCVEKALKEVDSVGLRSVSIPAVGSGGLGHTAEQSAEVVFGAIRACTVKPFNSIREVRVVVFDISIIGAYLAELEAIQKEASESSSCAEEEDDLTYHETGAESSTVELRRKHRRQKIIFHGRLESFDAVDTALKEGVMKACGDPRVIKHEVIGRLSKGSMRELKKMSRMRDVKLDQPEPGTIILQGLPKDVMEINSELSNVIQEHVEREHKQELAEQMSKTVQWYLVNTGGKLVPFDKMANNEIESACKAKKPSLLFTHQNLKAEINFGNEEVTFLRTGAIKRVLRRDVLPLPDEWDPQPRGVNGKEETLHLVSLEKDSKEYEKVQEKFLQTMSGKAVITNIERIQNPSMHNSYMVRKQIMDAKNGTIDNELELFHGTKAESIKAINVQGFDRSLCGANGNAYGDGVYFAKDASYSKTYSKPGPNGDCLMYLARVLVGKYTEGEQGWKKPPPKDLSKPEILFDSLVNREENPTIFVVFNDFHVYPTYLISFKKWELS</sequence>
<dbReference type="Pfam" id="PF00644">
    <property type="entry name" value="PARP"/>
    <property type="match status" value="1"/>
</dbReference>
<dbReference type="SUPFAM" id="SSF117839">
    <property type="entry name" value="WWE domain"/>
    <property type="match status" value="1"/>
</dbReference>
<dbReference type="Gene3D" id="3.90.228.10">
    <property type="match status" value="1"/>
</dbReference>
<evidence type="ECO:0000259" key="11">
    <source>
        <dbReference type="PROSITE" id="PS51059"/>
    </source>
</evidence>
<feature type="domain" description="Macro" evidence="12">
    <location>
        <begin position="861"/>
        <end position="1047"/>
    </location>
</feature>
<dbReference type="SMART" id="SM00360">
    <property type="entry name" value="RRM"/>
    <property type="match status" value="2"/>
</dbReference>
<name>A0A3M6U333_POCDA</name>
<dbReference type="GO" id="GO:0044389">
    <property type="term" value="F:ubiquitin-like protein ligase binding"/>
    <property type="evidence" value="ECO:0007669"/>
    <property type="project" value="TreeGrafter"/>
</dbReference>
<evidence type="ECO:0000256" key="1">
    <source>
        <dbReference type="ARBA" id="ARBA00004123"/>
    </source>
</evidence>
<dbReference type="GO" id="GO:0003950">
    <property type="term" value="F:NAD+ poly-ADP-ribosyltransferase activity"/>
    <property type="evidence" value="ECO:0007669"/>
    <property type="project" value="UniProtKB-UniRule"/>
</dbReference>
<evidence type="ECO:0000256" key="6">
    <source>
        <dbReference type="PROSITE-ProRule" id="PRU00176"/>
    </source>
</evidence>
<dbReference type="PROSITE" id="PS51154">
    <property type="entry name" value="MACRO"/>
    <property type="match status" value="2"/>
</dbReference>
<dbReference type="SUPFAM" id="SSF56399">
    <property type="entry name" value="ADP-ribosylation"/>
    <property type="match status" value="1"/>
</dbReference>
<dbReference type="GO" id="GO:0003723">
    <property type="term" value="F:RNA binding"/>
    <property type="evidence" value="ECO:0007669"/>
    <property type="project" value="UniProtKB-UniRule"/>
</dbReference>
<dbReference type="InterPro" id="IPR012317">
    <property type="entry name" value="Poly(ADP-ribose)pol_cat_dom"/>
</dbReference>
<feature type="domain" description="Macro" evidence="12">
    <location>
        <begin position="1072"/>
        <end position="1247"/>
    </location>
</feature>
<feature type="region of interest" description="Disordered" evidence="8">
    <location>
        <begin position="1"/>
        <end position="177"/>
    </location>
</feature>
<dbReference type="GO" id="GO:1990404">
    <property type="term" value="F:NAD+-protein mono-ADP-ribosyltransferase activity"/>
    <property type="evidence" value="ECO:0007669"/>
    <property type="project" value="TreeGrafter"/>
</dbReference>